<feature type="region of interest" description="Disordered" evidence="1">
    <location>
        <begin position="1"/>
        <end position="61"/>
    </location>
</feature>
<evidence type="ECO:0000313" key="2">
    <source>
        <dbReference type="EMBL" id="CAG8807151.1"/>
    </source>
</evidence>
<comment type="caution">
    <text evidence="2">The sequence shown here is derived from an EMBL/GenBank/DDBJ whole genome shotgun (WGS) entry which is preliminary data.</text>
</comment>
<proteinExistence type="predicted"/>
<feature type="compositionally biased region" description="Basic and acidic residues" evidence="1">
    <location>
        <begin position="1"/>
        <end position="32"/>
    </location>
</feature>
<accession>A0ABN7VYL8</accession>
<name>A0ABN7VYL8_GIGMA</name>
<sequence length="82" mass="9699">MSSSYDNDHDDDHYYDYDNDHYYNHDNDHDDDGHDDDCDDGHDDNHNDVDNNNSSISKKSKGSEVWLVFKKDVWEKKTENGE</sequence>
<reference evidence="2 3" key="1">
    <citation type="submission" date="2021-06" db="EMBL/GenBank/DDBJ databases">
        <authorList>
            <person name="Kallberg Y."/>
            <person name="Tangrot J."/>
            <person name="Rosling A."/>
        </authorList>
    </citation>
    <scope>NUCLEOTIDE SEQUENCE [LARGE SCALE GENOMIC DNA]</scope>
    <source>
        <strain evidence="2 3">120-4 pot B 10/14</strain>
    </source>
</reference>
<dbReference type="EMBL" id="CAJVQB010025780">
    <property type="protein sequence ID" value="CAG8807151.1"/>
    <property type="molecule type" value="Genomic_DNA"/>
</dbReference>
<gene>
    <name evidence="2" type="ORF">GMARGA_LOCUS24444</name>
</gene>
<feature type="compositionally biased region" description="Acidic residues" evidence="1">
    <location>
        <begin position="33"/>
        <end position="42"/>
    </location>
</feature>
<evidence type="ECO:0000256" key="1">
    <source>
        <dbReference type="SAM" id="MobiDB-lite"/>
    </source>
</evidence>
<feature type="non-terminal residue" evidence="2">
    <location>
        <position position="82"/>
    </location>
</feature>
<evidence type="ECO:0000313" key="3">
    <source>
        <dbReference type="Proteomes" id="UP000789901"/>
    </source>
</evidence>
<keyword evidence="3" id="KW-1185">Reference proteome</keyword>
<protein>
    <submittedName>
        <fullName evidence="2">23067_t:CDS:1</fullName>
    </submittedName>
</protein>
<organism evidence="2 3">
    <name type="scientific">Gigaspora margarita</name>
    <dbReference type="NCBI Taxonomy" id="4874"/>
    <lineage>
        <taxon>Eukaryota</taxon>
        <taxon>Fungi</taxon>
        <taxon>Fungi incertae sedis</taxon>
        <taxon>Mucoromycota</taxon>
        <taxon>Glomeromycotina</taxon>
        <taxon>Glomeromycetes</taxon>
        <taxon>Diversisporales</taxon>
        <taxon>Gigasporaceae</taxon>
        <taxon>Gigaspora</taxon>
    </lineage>
</organism>
<dbReference type="Proteomes" id="UP000789901">
    <property type="component" value="Unassembled WGS sequence"/>
</dbReference>